<dbReference type="EMBL" id="JAPZBO010000007">
    <property type="protein sequence ID" value="KAJ5311181.1"/>
    <property type="molecule type" value="Genomic_DNA"/>
</dbReference>
<reference evidence="2" key="1">
    <citation type="submission" date="2022-12" db="EMBL/GenBank/DDBJ databases">
        <authorList>
            <person name="Petersen C."/>
        </authorList>
    </citation>
    <scope>NUCLEOTIDE SEQUENCE</scope>
    <source>
        <strain evidence="2">IBT 21472</strain>
    </source>
</reference>
<name>A0A9W9LAH1_9EURO</name>
<evidence type="ECO:0000256" key="1">
    <source>
        <dbReference type="SAM" id="MobiDB-lite"/>
    </source>
</evidence>
<organism evidence="2 3">
    <name type="scientific">Penicillium atrosanguineum</name>
    <dbReference type="NCBI Taxonomy" id="1132637"/>
    <lineage>
        <taxon>Eukaryota</taxon>
        <taxon>Fungi</taxon>
        <taxon>Dikarya</taxon>
        <taxon>Ascomycota</taxon>
        <taxon>Pezizomycotina</taxon>
        <taxon>Eurotiomycetes</taxon>
        <taxon>Eurotiomycetidae</taxon>
        <taxon>Eurotiales</taxon>
        <taxon>Aspergillaceae</taxon>
        <taxon>Penicillium</taxon>
    </lineage>
</organism>
<evidence type="ECO:0000313" key="2">
    <source>
        <dbReference type="EMBL" id="KAJ5311181.1"/>
    </source>
</evidence>
<reference evidence="2" key="2">
    <citation type="journal article" date="2023" name="IMA Fungus">
        <title>Comparative genomic study of the Penicillium genus elucidates a diverse pangenome and 15 lateral gene transfer events.</title>
        <authorList>
            <person name="Petersen C."/>
            <person name="Sorensen T."/>
            <person name="Nielsen M.R."/>
            <person name="Sondergaard T.E."/>
            <person name="Sorensen J.L."/>
            <person name="Fitzpatrick D.A."/>
            <person name="Frisvad J.C."/>
            <person name="Nielsen K.L."/>
        </authorList>
    </citation>
    <scope>NUCLEOTIDE SEQUENCE</scope>
    <source>
        <strain evidence="2">IBT 21472</strain>
    </source>
</reference>
<sequence>MVDGQAVIVAVQVVRIVAVVDPAEGKAWEEDGGEILDENGPEGATRAKETTEVEPTDCVLDDSGAEKTFEDFMARTDEDEAVLD</sequence>
<gene>
    <name evidence="2" type="ORF">N7476_007041</name>
</gene>
<evidence type="ECO:0000313" key="3">
    <source>
        <dbReference type="Proteomes" id="UP001147746"/>
    </source>
</evidence>
<keyword evidence="3" id="KW-1185">Reference proteome</keyword>
<dbReference type="AlphaFoldDB" id="A0A9W9LAH1"/>
<comment type="caution">
    <text evidence="2">The sequence shown here is derived from an EMBL/GenBank/DDBJ whole genome shotgun (WGS) entry which is preliminary data.</text>
</comment>
<proteinExistence type="predicted"/>
<accession>A0A9W9LAH1</accession>
<protein>
    <submittedName>
        <fullName evidence="2">Uncharacterized protein</fullName>
    </submittedName>
</protein>
<dbReference type="Proteomes" id="UP001147746">
    <property type="component" value="Unassembled WGS sequence"/>
</dbReference>
<feature type="region of interest" description="Disordered" evidence="1">
    <location>
        <begin position="32"/>
        <end position="55"/>
    </location>
</feature>